<dbReference type="InterPro" id="IPR029061">
    <property type="entry name" value="THDP-binding"/>
</dbReference>
<dbReference type="AlphaFoldDB" id="A0A140ST04"/>
<sequence length="547" mass="58765">MYETITVGEAIARTLEQYQVSTVYGVISIHNLPIADAIGRRGMIDFTPSRGEAGAVTMADAHGRFTGLGVALTSTGAGAGNAVGSMIEAMNACSPIIHITGQVEKAYLDMDAGFIHETRDQLGFLKASSKQAFRVHSAEQAVAVLHKAIQVAQTVPCGPVSIEIPIDIQSAQVPLSLLSAPLTVQPLPEATADQVDAIWQKLQHAQRPLLWIGGGALHASDAIKKLADQGVAVISSTHGRGILSDEHPFSLRAFHNADAIDTLMRSCDITLVAGSRLRSNETKTWSLPLPQPLIQIDIDPLAANRNYRADLVVTADCHSILNALASKLEQAKRTISPQWQQQVQEATQQAEAQLRAQCGPYSQLSDAVEQVLPDHGIFVRDITVSGSLWGSRLLKATQPLHNIHSLAGAIGLGLAMAIGSAKANPQTPVIGLVGDGGLMLGIGELATMAQEQLPIVLLIMNDHGYGVMRGIQEKYFADRQYYNELLTPSFTRLAESMGIKALTVDKAEDFKSTLQRAIELKQPVVVEVLMENIGKMNFSGPPQKKLF</sequence>
<dbReference type="RefSeq" id="WP_014658161.1">
    <property type="nucleotide sequence ID" value="NC_017731.1"/>
</dbReference>
<dbReference type="KEGG" id="psi:S70_18980"/>
<dbReference type="SUPFAM" id="SSF52518">
    <property type="entry name" value="Thiamin diphosphate-binding fold (THDP-binding)"/>
    <property type="match status" value="2"/>
</dbReference>
<dbReference type="InterPro" id="IPR012001">
    <property type="entry name" value="Thiamin_PyroP_enz_TPP-bd_dom"/>
</dbReference>
<evidence type="ECO:0000259" key="5">
    <source>
        <dbReference type="Pfam" id="PF00205"/>
    </source>
</evidence>
<dbReference type="Pfam" id="PF02776">
    <property type="entry name" value="TPP_enzyme_N"/>
    <property type="match status" value="1"/>
</dbReference>
<dbReference type="PROSITE" id="PS00187">
    <property type="entry name" value="TPP_ENZYMES"/>
    <property type="match status" value="1"/>
</dbReference>
<dbReference type="PANTHER" id="PTHR18968">
    <property type="entry name" value="THIAMINE PYROPHOSPHATE ENZYMES"/>
    <property type="match status" value="1"/>
</dbReference>
<dbReference type="InterPro" id="IPR045229">
    <property type="entry name" value="TPP_enz"/>
</dbReference>
<evidence type="ECO:0000313" key="9">
    <source>
        <dbReference type="Proteomes" id="UP000005012"/>
    </source>
</evidence>
<feature type="domain" description="Thiamine pyrophosphate enzyme TPP-binding" evidence="6">
    <location>
        <begin position="387"/>
        <end position="528"/>
    </location>
</feature>
<feature type="domain" description="Thiamine pyrophosphate enzyme central" evidence="5">
    <location>
        <begin position="195"/>
        <end position="324"/>
    </location>
</feature>
<dbReference type="PANTHER" id="PTHR18968:SF13">
    <property type="entry name" value="ACETOLACTATE SYNTHASE CATALYTIC SUBUNIT, MITOCHONDRIAL"/>
    <property type="match status" value="1"/>
</dbReference>
<accession>A0A140ST04</accession>
<evidence type="ECO:0000259" key="7">
    <source>
        <dbReference type="Pfam" id="PF02776"/>
    </source>
</evidence>
<evidence type="ECO:0000256" key="4">
    <source>
        <dbReference type="RuleBase" id="RU362132"/>
    </source>
</evidence>
<dbReference type="GO" id="GO:0050660">
    <property type="term" value="F:flavin adenine dinucleotide binding"/>
    <property type="evidence" value="ECO:0007669"/>
    <property type="project" value="TreeGrafter"/>
</dbReference>
<evidence type="ECO:0000256" key="2">
    <source>
        <dbReference type="ARBA" id="ARBA00007812"/>
    </source>
</evidence>
<gene>
    <name evidence="8" type="ordered locus">S70_18980</name>
</gene>
<dbReference type="InterPro" id="IPR000399">
    <property type="entry name" value="TPP-bd_CS"/>
</dbReference>
<organism evidence="8 9">
    <name type="scientific">Providencia stuartii (strain MRSN 2154)</name>
    <dbReference type="NCBI Taxonomy" id="1157951"/>
    <lineage>
        <taxon>Bacteria</taxon>
        <taxon>Pseudomonadati</taxon>
        <taxon>Pseudomonadota</taxon>
        <taxon>Gammaproteobacteria</taxon>
        <taxon>Enterobacterales</taxon>
        <taxon>Morganellaceae</taxon>
        <taxon>Providencia</taxon>
    </lineage>
</organism>
<dbReference type="EMBL" id="CP003488">
    <property type="protein sequence ID" value="AFH95593.1"/>
    <property type="molecule type" value="Genomic_DNA"/>
</dbReference>
<dbReference type="Pfam" id="PF02775">
    <property type="entry name" value="TPP_enzyme_C"/>
    <property type="match status" value="1"/>
</dbReference>
<dbReference type="OrthoDB" id="8664451at2"/>
<dbReference type="Proteomes" id="UP000005012">
    <property type="component" value="Chromosome"/>
</dbReference>
<evidence type="ECO:0008006" key="10">
    <source>
        <dbReference type="Google" id="ProtNLM"/>
    </source>
</evidence>
<feature type="domain" description="Thiamine pyrophosphate enzyme N-terminal TPP-binding" evidence="7">
    <location>
        <begin position="6"/>
        <end position="121"/>
    </location>
</feature>
<reference evidence="8 9" key="1">
    <citation type="journal article" date="2012" name="J. Bacteriol.">
        <title>Complete Genome Sequence of Providencia stuartii Clinical Isolate MRSN 2154.</title>
        <authorList>
            <person name="Clifford R.J."/>
            <person name="Hang J."/>
            <person name="Riley M.C."/>
            <person name="Onmus-Leone F."/>
            <person name="Kuschner R.A."/>
            <person name="Lesho E.P."/>
            <person name="Waterman P.E."/>
        </authorList>
    </citation>
    <scope>NUCLEOTIDE SEQUENCE [LARGE SCALE GENOMIC DNA]</scope>
    <source>
        <strain evidence="8 9">MRSN 2154</strain>
    </source>
</reference>
<proteinExistence type="inferred from homology"/>
<dbReference type="CDD" id="cd00568">
    <property type="entry name" value="TPP_enzymes"/>
    <property type="match status" value="1"/>
</dbReference>
<keyword evidence="3 4" id="KW-0786">Thiamine pyrophosphate</keyword>
<dbReference type="Gene3D" id="3.40.50.1220">
    <property type="entry name" value="TPP-binding domain"/>
    <property type="match status" value="1"/>
</dbReference>
<name>A0A140ST04_PROSM</name>
<evidence type="ECO:0000256" key="1">
    <source>
        <dbReference type="ARBA" id="ARBA00001964"/>
    </source>
</evidence>
<dbReference type="GO" id="GO:0009097">
    <property type="term" value="P:isoleucine biosynthetic process"/>
    <property type="evidence" value="ECO:0007669"/>
    <property type="project" value="TreeGrafter"/>
</dbReference>
<dbReference type="NCBIfam" id="NF005470">
    <property type="entry name" value="PRK07064.1"/>
    <property type="match status" value="1"/>
</dbReference>
<dbReference type="HOGENOM" id="CLU_013748_3_1_6"/>
<dbReference type="InterPro" id="IPR029035">
    <property type="entry name" value="DHS-like_NAD/FAD-binding_dom"/>
</dbReference>
<dbReference type="Pfam" id="PF00205">
    <property type="entry name" value="TPP_enzyme_M"/>
    <property type="match status" value="1"/>
</dbReference>
<protein>
    <recommendedName>
        <fullName evidence="10">Acetolactate synthase</fullName>
    </recommendedName>
</protein>
<comment type="cofactor">
    <cofactor evidence="1">
        <name>thiamine diphosphate</name>
        <dbReference type="ChEBI" id="CHEBI:58937"/>
    </cofactor>
</comment>
<dbReference type="PATRIC" id="fig|1157951.4.peg.3813"/>
<reference evidence="9" key="2">
    <citation type="submission" date="2012-04" db="EMBL/GenBank/DDBJ databases">
        <title>Complete genome sequence of Providencia stuartii clinical isolate MRSN 2154.</title>
        <authorList>
            <person name="Clifford R.J."/>
            <person name="Hang J."/>
            <person name="Riley M.C."/>
            <person name="Onmus-Leone F."/>
            <person name="Kuschner R.A."/>
            <person name="Lesho E.P."/>
            <person name="Waterman P.E."/>
        </authorList>
    </citation>
    <scope>NUCLEOTIDE SEQUENCE [LARGE SCALE GENOMIC DNA]</scope>
    <source>
        <strain evidence="9">MRSN 2154</strain>
    </source>
</reference>
<dbReference type="InterPro" id="IPR012000">
    <property type="entry name" value="Thiamin_PyroP_enz_cen_dom"/>
</dbReference>
<dbReference type="GO" id="GO:0030976">
    <property type="term" value="F:thiamine pyrophosphate binding"/>
    <property type="evidence" value="ECO:0007669"/>
    <property type="project" value="InterPro"/>
</dbReference>
<dbReference type="GO" id="GO:0000287">
    <property type="term" value="F:magnesium ion binding"/>
    <property type="evidence" value="ECO:0007669"/>
    <property type="project" value="InterPro"/>
</dbReference>
<dbReference type="GO" id="GO:0009099">
    <property type="term" value="P:L-valine biosynthetic process"/>
    <property type="evidence" value="ECO:0007669"/>
    <property type="project" value="TreeGrafter"/>
</dbReference>
<comment type="similarity">
    <text evidence="2 4">Belongs to the TPP enzyme family.</text>
</comment>
<dbReference type="InterPro" id="IPR011766">
    <property type="entry name" value="TPP_enzyme_TPP-bd"/>
</dbReference>
<evidence type="ECO:0000259" key="6">
    <source>
        <dbReference type="Pfam" id="PF02775"/>
    </source>
</evidence>
<dbReference type="GO" id="GO:0003984">
    <property type="term" value="F:acetolactate synthase activity"/>
    <property type="evidence" value="ECO:0007669"/>
    <property type="project" value="TreeGrafter"/>
</dbReference>
<dbReference type="CDD" id="cd07035">
    <property type="entry name" value="TPP_PYR_POX_like"/>
    <property type="match status" value="1"/>
</dbReference>
<evidence type="ECO:0000256" key="3">
    <source>
        <dbReference type="ARBA" id="ARBA00023052"/>
    </source>
</evidence>
<evidence type="ECO:0000313" key="8">
    <source>
        <dbReference type="EMBL" id="AFH95593.1"/>
    </source>
</evidence>
<dbReference type="GO" id="GO:0005948">
    <property type="term" value="C:acetolactate synthase complex"/>
    <property type="evidence" value="ECO:0007669"/>
    <property type="project" value="TreeGrafter"/>
</dbReference>
<dbReference type="Gene3D" id="3.40.50.970">
    <property type="match status" value="2"/>
</dbReference>
<dbReference type="SUPFAM" id="SSF52467">
    <property type="entry name" value="DHS-like NAD/FAD-binding domain"/>
    <property type="match status" value="1"/>
</dbReference>